<keyword evidence="2" id="KW-0902">Two-component regulatory system</keyword>
<evidence type="ECO:0000256" key="5">
    <source>
        <dbReference type="ARBA" id="ARBA00023163"/>
    </source>
</evidence>
<evidence type="ECO:0000256" key="6">
    <source>
        <dbReference type="PROSITE-ProRule" id="PRU01091"/>
    </source>
</evidence>
<dbReference type="Gene3D" id="1.10.10.10">
    <property type="entry name" value="Winged helix-like DNA-binding domain superfamily/Winged helix DNA-binding domain"/>
    <property type="match status" value="1"/>
</dbReference>
<dbReference type="InterPro" id="IPR039420">
    <property type="entry name" value="WalR-like"/>
</dbReference>
<dbReference type="Proteomes" id="UP000382577">
    <property type="component" value="Unassembled WGS sequence"/>
</dbReference>
<dbReference type="PROSITE" id="PS51755">
    <property type="entry name" value="OMPR_PHOB"/>
    <property type="match status" value="1"/>
</dbReference>
<evidence type="ECO:0000313" key="10">
    <source>
        <dbReference type="Proteomes" id="UP000382577"/>
    </source>
</evidence>
<accession>A0A5E4R6W8</accession>
<dbReference type="InterPro" id="IPR011006">
    <property type="entry name" value="CheY-like_superfamily"/>
</dbReference>
<evidence type="ECO:0000256" key="4">
    <source>
        <dbReference type="ARBA" id="ARBA00023125"/>
    </source>
</evidence>
<dbReference type="PANTHER" id="PTHR48111">
    <property type="entry name" value="REGULATOR OF RPOS"/>
    <property type="match status" value="1"/>
</dbReference>
<dbReference type="Gene3D" id="3.40.50.2300">
    <property type="match status" value="1"/>
</dbReference>
<dbReference type="PANTHER" id="PTHR48111:SF1">
    <property type="entry name" value="TWO-COMPONENT RESPONSE REGULATOR ORR33"/>
    <property type="match status" value="1"/>
</dbReference>
<dbReference type="GO" id="GO:0000976">
    <property type="term" value="F:transcription cis-regulatory region binding"/>
    <property type="evidence" value="ECO:0007669"/>
    <property type="project" value="TreeGrafter"/>
</dbReference>
<dbReference type="InterPro" id="IPR016032">
    <property type="entry name" value="Sig_transdc_resp-reg_C-effctor"/>
</dbReference>
<dbReference type="GO" id="GO:0032993">
    <property type="term" value="C:protein-DNA complex"/>
    <property type="evidence" value="ECO:0007669"/>
    <property type="project" value="TreeGrafter"/>
</dbReference>
<evidence type="ECO:0000256" key="7">
    <source>
        <dbReference type="SAM" id="MobiDB-lite"/>
    </source>
</evidence>
<dbReference type="CDD" id="cd00383">
    <property type="entry name" value="trans_reg_C"/>
    <property type="match status" value="1"/>
</dbReference>
<feature type="DNA-binding region" description="OmpR/PhoB-type" evidence="6">
    <location>
        <begin position="143"/>
        <end position="242"/>
    </location>
</feature>
<dbReference type="GO" id="GO:0000156">
    <property type="term" value="F:phosphorelay response regulator activity"/>
    <property type="evidence" value="ECO:0007669"/>
    <property type="project" value="TreeGrafter"/>
</dbReference>
<dbReference type="GO" id="GO:0006355">
    <property type="term" value="P:regulation of DNA-templated transcription"/>
    <property type="evidence" value="ECO:0007669"/>
    <property type="project" value="InterPro"/>
</dbReference>
<dbReference type="SMART" id="SM00862">
    <property type="entry name" value="Trans_reg_C"/>
    <property type="match status" value="1"/>
</dbReference>
<organism evidence="9 10">
    <name type="scientific">Pandoraea fibrosis</name>
    <dbReference type="NCBI Taxonomy" id="1891094"/>
    <lineage>
        <taxon>Bacteria</taxon>
        <taxon>Pseudomonadati</taxon>
        <taxon>Pseudomonadota</taxon>
        <taxon>Betaproteobacteria</taxon>
        <taxon>Burkholderiales</taxon>
        <taxon>Burkholderiaceae</taxon>
        <taxon>Pandoraea</taxon>
    </lineage>
</organism>
<proteinExistence type="predicted"/>
<reference evidence="9 10" key="1">
    <citation type="submission" date="2019-08" db="EMBL/GenBank/DDBJ databases">
        <authorList>
            <person name="Peeters C."/>
        </authorList>
    </citation>
    <scope>NUCLEOTIDE SEQUENCE [LARGE SCALE GENOMIC DNA]</scope>
    <source>
        <strain evidence="9 10">LMG 31113</strain>
    </source>
</reference>
<protein>
    <submittedName>
        <fullName evidence="9">DNA-binding response regulator</fullName>
    </submittedName>
</protein>
<gene>
    <name evidence="9" type="ORF">PFI31113_00006</name>
</gene>
<dbReference type="InterPro" id="IPR036388">
    <property type="entry name" value="WH-like_DNA-bd_sf"/>
</dbReference>
<dbReference type="SUPFAM" id="SSF46894">
    <property type="entry name" value="C-terminal effector domain of the bipartite response regulators"/>
    <property type="match status" value="1"/>
</dbReference>
<dbReference type="InterPro" id="IPR001867">
    <property type="entry name" value="OmpR/PhoB-type_DNA-bd"/>
</dbReference>
<dbReference type="SUPFAM" id="SSF52172">
    <property type="entry name" value="CheY-like"/>
    <property type="match status" value="1"/>
</dbReference>
<dbReference type="EMBL" id="CABPRW010000001">
    <property type="protein sequence ID" value="VVD59100.1"/>
    <property type="molecule type" value="Genomic_DNA"/>
</dbReference>
<keyword evidence="4 6" id="KW-0238">DNA-binding</keyword>
<keyword evidence="5" id="KW-0804">Transcription</keyword>
<evidence type="ECO:0000256" key="1">
    <source>
        <dbReference type="ARBA" id="ARBA00022553"/>
    </source>
</evidence>
<keyword evidence="3" id="KW-0805">Transcription regulation</keyword>
<name>A0A5E4R6W8_9BURK</name>
<feature type="region of interest" description="Disordered" evidence="7">
    <location>
        <begin position="251"/>
        <end position="273"/>
    </location>
</feature>
<evidence type="ECO:0000259" key="8">
    <source>
        <dbReference type="PROSITE" id="PS51755"/>
    </source>
</evidence>
<feature type="domain" description="OmpR/PhoB-type" evidence="8">
    <location>
        <begin position="143"/>
        <end position="242"/>
    </location>
</feature>
<evidence type="ECO:0000313" key="9">
    <source>
        <dbReference type="EMBL" id="VVD59100.1"/>
    </source>
</evidence>
<dbReference type="GO" id="GO:0005829">
    <property type="term" value="C:cytosol"/>
    <property type="evidence" value="ECO:0007669"/>
    <property type="project" value="TreeGrafter"/>
</dbReference>
<evidence type="ECO:0000256" key="2">
    <source>
        <dbReference type="ARBA" id="ARBA00023012"/>
    </source>
</evidence>
<sequence length="273" mass="30999">MFALILTESTFLDANTSSVEAPSSGDHAKVERLVRSMSDDGHYFLTFHVLEKALMAIEKGVPDVVVIDLRRVRWASLDRIRVVHLRNPSVPILVIGVRMTDHEEVMALDAGASECVDASCAPLVFLARLRALVRRPLRNTRRPTHIHIGAYELCVTTRSVQVAGHPIALTDLEFDVAWTLFSNFEKTVSREALLRNVWRLNVDRETRRIDVLVVRLRNKLQFSLTGELQLAAVRGQGYRILRSAKPLDEDREWPAISQRPWQSDHAAPNSKRR</sequence>
<evidence type="ECO:0000256" key="3">
    <source>
        <dbReference type="ARBA" id="ARBA00023015"/>
    </source>
</evidence>
<keyword evidence="1" id="KW-0597">Phosphoprotein</keyword>
<dbReference type="Pfam" id="PF00486">
    <property type="entry name" value="Trans_reg_C"/>
    <property type="match status" value="1"/>
</dbReference>
<dbReference type="AlphaFoldDB" id="A0A5E4R6W8"/>